<evidence type="ECO:0000259" key="6">
    <source>
        <dbReference type="PROSITE" id="PS50995"/>
    </source>
</evidence>
<dbReference type="GO" id="GO:0006950">
    <property type="term" value="P:response to stress"/>
    <property type="evidence" value="ECO:0007669"/>
    <property type="project" value="TreeGrafter"/>
</dbReference>
<proteinExistence type="predicted"/>
<dbReference type="PRINTS" id="PR00598">
    <property type="entry name" value="HTHMARR"/>
</dbReference>
<feature type="domain" description="HTH marR-type" evidence="6">
    <location>
        <begin position="34"/>
        <end position="164"/>
    </location>
</feature>
<dbReference type="InterPro" id="IPR039422">
    <property type="entry name" value="MarR/SlyA-like"/>
</dbReference>
<dbReference type="InterPro" id="IPR036390">
    <property type="entry name" value="WH_DNA-bd_sf"/>
</dbReference>
<dbReference type="Pfam" id="PF22381">
    <property type="entry name" value="Staph_reg_Sar_Rot"/>
    <property type="match status" value="1"/>
</dbReference>
<evidence type="ECO:0000256" key="3">
    <source>
        <dbReference type="ARBA" id="ARBA00023015"/>
    </source>
</evidence>
<dbReference type="GO" id="GO:0005737">
    <property type="term" value="C:cytoplasm"/>
    <property type="evidence" value="ECO:0007669"/>
    <property type="project" value="UniProtKB-SubCell"/>
</dbReference>
<name>C7GG16_9FIRM</name>
<evidence type="ECO:0000313" key="7">
    <source>
        <dbReference type="EMBL" id="EEU99247.1"/>
    </source>
</evidence>
<keyword evidence="4" id="KW-0238">DNA-binding</keyword>
<dbReference type="HOGENOM" id="CLU_083287_3_2_9"/>
<dbReference type="Gene3D" id="1.10.10.10">
    <property type="entry name" value="Winged helix-like DNA-binding domain superfamily/Winged helix DNA-binding domain"/>
    <property type="match status" value="1"/>
</dbReference>
<dbReference type="PANTHER" id="PTHR33164">
    <property type="entry name" value="TRANSCRIPTIONAL REGULATOR, MARR FAMILY"/>
    <property type="match status" value="1"/>
</dbReference>
<keyword evidence="5" id="KW-0804">Transcription</keyword>
<comment type="subcellular location">
    <subcellularLocation>
        <location evidence="1">Cytoplasm</location>
    </subcellularLocation>
</comment>
<sequence>MNWHIVWEQPGLQNGVPVEMRIIMPDKYDALKLENQLCFPLYACSKEIVRKYKPFLDELDLTYTQYIAMMVLWEHRQISVKDMGALLYLDSGTLTPVLKKLEQKGYLVRARDSEDERVLNVTITELGEKLKEDAVLVPKKMGCCVCLEKEDADELYRLLHKVLGVLGKE</sequence>
<keyword evidence="3" id="KW-0805">Transcription regulation</keyword>
<dbReference type="FunFam" id="1.10.10.10:FF:000163">
    <property type="entry name" value="MarR family transcriptional regulator"/>
    <property type="match status" value="1"/>
</dbReference>
<gene>
    <name evidence="7" type="ORF">ROSINTL182_08876</name>
</gene>
<evidence type="ECO:0000256" key="1">
    <source>
        <dbReference type="ARBA" id="ARBA00004496"/>
    </source>
</evidence>
<protein>
    <submittedName>
        <fullName evidence="7">Transcriptional regulator, MarR family</fullName>
    </submittedName>
</protein>
<dbReference type="InterPro" id="IPR036388">
    <property type="entry name" value="WH-like_DNA-bd_sf"/>
</dbReference>
<dbReference type="PANTHER" id="PTHR33164:SF5">
    <property type="entry name" value="ORGANIC HYDROPEROXIDE RESISTANCE TRANSCRIPTIONAL REGULATOR"/>
    <property type="match status" value="1"/>
</dbReference>
<dbReference type="SMART" id="SM00347">
    <property type="entry name" value="HTH_MARR"/>
    <property type="match status" value="1"/>
</dbReference>
<comment type="caution">
    <text evidence="7">The sequence shown here is derived from an EMBL/GenBank/DDBJ whole genome shotgun (WGS) entry which is preliminary data.</text>
</comment>
<reference evidence="7 8" key="1">
    <citation type="submission" date="2009-08" db="EMBL/GenBank/DDBJ databases">
        <authorList>
            <person name="Weinstock G."/>
            <person name="Sodergren E."/>
            <person name="Clifton S."/>
            <person name="Fulton L."/>
            <person name="Fulton B."/>
            <person name="Courtney L."/>
            <person name="Fronick C."/>
            <person name="Harrison M."/>
            <person name="Strong C."/>
            <person name="Farmer C."/>
            <person name="Delahaunty K."/>
            <person name="Markovic C."/>
            <person name="Hall O."/>
            <person name="Minx P."/>
            <person name="Tomlinson C."/>
            <person name="Mitreva M."/>
            <person name="Nelson J."/>
            <person name="Hou S."/>
            <person name="Wollam A."/>
            <person name="Pepin K.H."/>
            <person name="Johnson M."/>
            <person name="Bhonagiri V."/>
            <person name="Nash W.E."/>
            <person name="Warren W."/>
            <person name="Chinwalla A."/>
            <person name="Mardis E.R."/>
            <person name="Wilson R.K."/>
        </authorList>
    </citation>
    <scope>NUCLEOTIDE SEQUENCE [LARGE SCALE GENOMIC DNA]</scope>
    <source>
        <strain evidence="7 8">L1-82</strain>
    </source>
</reference>
<dbReference type="PROSITE" id="PS50995">
    <property type="entry name" value="HTH_MARR_2"/>
    <property type="match status" value="1"/>
</dbReference>
<organism evidence="7 8">
    <name type="scientific">Roseburia intestinalis L1-82</name>
    <dbReference type="NCBI Taxonomy" id="536231"/>
    <lineage>
        <taxon>Bacteria</taxon>
        <taxon>Bacillati</taxon>
        <taxon>Bacillota</taxon>
        <taxon>Clostridia</taxon>
        <taxon>Lachnospirales</taxon>
        <taxon>Lachnospiraceae</taxon>
        <taxon>Roseburia</taxon>
    </lineage>
</organism>
<dbReference type="GO" id="GO:0003700">
    <property type="term" value="F:DNA-binding transcription factor activity"/>
    <property type="evidence" value="ECO:0007669"/>
    <property type="project" value="InterPro"/>
</dbReference>
<accession>C7GG16</accession>
<dbReference type="GO" id="GO:0003677">
    <property type="term" value="F:DNA binding"/>
    <property type="evidence" value="ECO:0007669"/>
    <property type="project" value="UniProtKB-KW"/>
</dbReference>
<dbReference type="EMBL" id="ABYJ02000229">
    <property type="protein sequence ID" value="EEU99247.1"/>
    <property type="molecule type" value="Genomic_DNA"/>
</dbReference>
<dbReference type="InterPro" id="IPR055166">
    <property type="entry name" value="Transc_reg_Sar_Rot_HTH"/>
</dbReference>
<evidence type="ECO:0000256" key="4">
    <source>
        <dbReference type="ARBA" id="ARBA00023125"/>
    </source>
</evidence>
<dbReference type="AlphaFoldDB" id="C7GG16"/>
<dbReference type="SUPFAM" id="SSF46785">
    <property type="entry name" value="Winged helix' DNA-binding domain"/>
    <property type="match status" value="1"/>
</dbReference>
<evidence type="ECO:0000313" key="8">
    <source>
        <dbReference type="Proteomes" id="UP000004828"/>
    </source>
</evidence>
<evidence type="ECO:0000256" key="5">
    <source>
        <dbReference type="ARBA" id="ARBA00023163"/>
    </source>
</evidence>
<dbReference type="Proteomes" id="UP000004828">
    <property type="component" value="Unassembled WGS sequence"/>
</dbReference>
<evidence type="ECO:0000256" key="2">
    <source>
        <dbReference type="ARBA" id="ARBA00022490"/>
    </source>
</evidence>
<dbReference type="InterPro" id="IPR000835">
    <property type="entry name" value="HTH_MarR-typ"/>
</dbReference>
<keyword evidence="2" id="KW-0963">Cytoplasm</keyword>